<evidence type="ECO:0008006" key="4">
    <source>
        <dbReference type="Google" id="ProtNLM"/>
    </source>
</evidence>
<reference evidence="2 3" key="1">
    <citation type="journal article" date="2018" name="Front. Plant Sci.">
        <title>Red Clover (Trifolium pratense) and Zigzag Clover (T. medium) - A Picture of Genomic Similarities and Differences.</title>
        <authorList>
            <person name="Dluhosova J."/>
            <person name="Istvanek J."/>
            <person name="Nedelnik J."/>
            <person name="Repkova J."/>
        </authorList>
    </citation>
    <scope>NUCLEOTIDE SEQUENCE [LARGE SCALE GENOMIC DNA]</scope>
    <source>
        <strain evidence="3">cv. 10/8</strain>
        <tissue evidence="2">Leaf</tissue>
    </source>
</reference>
<evidence type="ECO:0000313" key="2">
    <source>
        <dbReference type="EMBL" id="MCI01313.1"/>
    </source>
</evidence>
<feature type="transmembrane region" description="Helical" evidence="1">
    <location>
        <begin position="73"/>
        <end position="95"/>
    </location>
</feature>
<dbReference type="AlphaFoldDB" id="A0A392NNA6"/>
<keyword evidence="1" id="KW-1133">Transmembrane helix</keyword>
<keyword evidence="1" id="KW-0812">Transmembrane</keyword>
<sequence length="100" mass="10858">MGLFVVGATMFSVLFLVSALVFWCRKHCDLVVSIVAPAKPAAAISSLEVCIFGGFVFNWLCCLSTWIQWFVRFALGSITTVVCAIIVGLDIRLVVDTLGL</sequence>
<feature type="transmembrane region" description="Helical" evidence="1">
    <location>
        <begin position="45"/>
        <end position="67"/>
    </location>
</feature>
<keyword evidence="3" id="KW-1185">Reference proteome</keyword>
<proteinExistence type="predicted"/>
<keyword evidence="1" id="KW-0472">Membrane</keyword>
<dbReference type="EMBL" id="LXQA010045808">
    <property type="protein sequence ID" value="MCI01313.1"/>
    <property type="molecule type" value="Genomic_DNA"/>
</dbReference>
<feature type="transmembrane region" description="Helical" evidence="1">
    <location>
        <begin position="6"/>
        <end position="24"/>
    </location>
</feature>
<organism evidence="2 3">
    <name type="scientific">Trifolium medium</name>
    <dbReference type="NCBI Taxonomy" id="97028"/>
    <lineage>
        <taxon>Eukaryota</taxon>
        <taxon>Viridiplantae</taxon>
        <taxon>Streptophyta</taxon>
        <taxon>Embryophyta</taxon>
        <taxon>Tracheophyta</taxon>
        <taxon>Spermatophyta</taxon>
        <taxon>Magnoliopsida</taxon>
        <taxon>eudicotyledons</taxon>
        <taxon>Gunneridae</taxon>
        <taxon>Pentapetalae</taxon>
        <taxon>rosids</taxon>
        <taxon>fabids</taxon>
        <taxon>Fabales</taxon>
        <taxon>Fabaceae</taxon>
        <taxon>Papilionoideae</taxon>
        <taxon>50 kb inversion clade</taxon>
        <taxon>NPAAA clade</taxon>
        <taxon>Hologalegina</taxon>
        <taxon>IRL clade</taxon>
        <taxon>Trifolieae</taxon>
        <taxon>Trifolium</taxon>
    </lineage>
</organism>
<comment type="caution">
    <text evidence="2">The sequence shown here is derived from an EMBL/GenBank/DDBJ whole genome shotgun (WGS) entry which is preliminary data.</text>
</comment>
<protein>
    <recommendedName>
        <fullName evidence="4">Transmembrane protein</fullName>
    </recommendedName>
</protein>
<accession>A0A392NNA6</accession>
<dbReference type="Proteomes" id="UP000265520">
    <property type="component" value="Unassembled WGS sequence"/>
</dbReference>
<evidence type="ECO:0000313" key="3">
    <source>
        <dbReference type="Proteomes" id="UP000265520"/>
    </source>
</evidence>
<name>A0A392NNA6_9FABA</name>
<evidence type="ECO:0000256" key="1">
    <source>
        <dbReference type="SAM" id="Phobius"/>
    </source>
</evidence>